<feature type="compositionally biased region" description="Low complexity" evidence="2">
    <location>
        <begin position="82"/>
        <end position="98"/>
    </location>
</feature>
<name>A0ABN2FS27_9ACTN</name>
<reference evidence="4 5" key="1">
    <citation type="journal article" date="2019" name="Int. J. Syst. Evol. Microbiol.">
        <title>The Global Catalogue of Microorganisms (GCM) 10K type strain sequencing project: providing services to taxonomists for standard genome sequencing and annotation.</title>
        <authorList>
            <consortium name="The Broad Institute Genomics Platform"/>
            <consortium name="The Broad Institute Genome Sequencing Center for Infectious Disease"/>
            <person name="Wu L."/>
            <person name="Ma J."/>
        </authorList>
    </citation>
    <scope>NUCLEOTIDE SEQUENCE [LARGE SCALE GENOMIC DNA]</scope>
    <source>
        <strain evidence="4 5">JCM 14718</strain>
    </source>
</reference>
<feature type="compositionally biased region" description="Basic residues" evidence="2">
    <location>
        <begin position="117"/>
        <end position="138"/>
    </location>
</feature>
<dbReference type="Proteomes" id="UP001500618">
    <property type="component" value="Unassembled WGS sequence"/>
</dbReference>
<dbReference type="InterPro" id="IPR036625">
    <property type="entry name" value="E3-bd_dom_sf"/>
</dbReference>
<dbReference type="Pfam" id="PF23359">
    <property type="entry name" value="Lsr2_DNA-bd"/>
    <property type="match status" value="1"/>
</dbReference>
<feature type="region of interest" description="Disordered" evidence="2">
    <location>
        <begin position="72"/>
        <end position="143"/>
    </location>
</feature>
<keyword evidence="1" id="KW-0238">DNA-binding</keyword>
<dbReference type="EMBL" id="BAAANY010000001">
    <property type="protein sequence ID" value="GAA1657971.1"/>
    <property type="molecule type" value="Genomic_DNA"/>
</dbReference>
<evidence type="ECO:0000259" key="3">
    <source>
        <dbReference type="Pfam" id="PF23359"/>
    </source>
</evidence>
<proteinExistence type="predicted"/>
<keyword evidence="5" id="KW-1185">Reference proteome</keyword>
<evidence type="ECO:0000256" key="1">
    <source>
        <dbReference type="ARBA" id="ARBA00023125"/>
    </source>
</evidence>
<comment type="caution">
    <text evidence="4">The sequence shown here is derived from an EMBL/GenBank/DDBJ whole genome shotgun (WGS) entry which is preliminary data.</text>
</comment>
<gene>
    <name evidence="4" type="ORF">GCM10009765_04290</name>
</gene>
<organism evidence="4 5">
    <name type="scientific">Fodinicola feengrottensis</name>
    <dbReference type="NCBI Taxonomy" id="435914"/>
    <lineage>
        <taxon>Bacteria</taxon>
        <taxon>Bacillati</taxon>
        <taxon>Actinomycetota</taxon>
        <taxon>Actinomycetes</taxon>
        <taxon>Mycobacteriales</taxon>
        <taxon>Fodinicola</taxon>
    </lineage>
</organism>
<dbReference type="InterPro" id="IPR055370">
    <property type="entry name" value="Lsr2_DNA-bd"/>
</dbReference>
<dbReference type="Gene3D" id="4.10.320.10">
    <property type="entry name" value="E3-binding domain"/>
    <property type="match status" value="1"/>
</dbReference>
<accession>A0ABN2FS27</accession>
<sequence length="176" mass="18294">MRVNLDVADAVIDIGDKGVQLSLSDNSGSVVGHVRIGHSGVEWRKGASRVGRAKKIPLRQFITALEKAMDGGPVAASRKVTPPAAKKAAKKAAPAAAKKAAKKASKAKAAPAVAKRGPGRPRKKVAAPARKAAKRPGRRAAIDTQTVRAWAQGQGMQVAGRGRLSSSIIDAYRQAN</sequence>
<evidence type="ECO:0000313" key="4">
    <source>
        <dbReference type="EMBL" id="GAA1657971.1"/>
    </source>
</evidence>
<protein>
    <recommendedName>
        <fullName evidence="3">Lsr2 DNA-binding domain-containing protein</fullName>
    </recommendedName>
</protein>
<feature type="domain" description="Lsr2 DNA-binding" evidence="3">
    <location>
        <begin position="142"/>
        <end position="175"/>
    </location>
</feature>
<evidence type="ECO:0000313" key="5">
    <source>
        <dbReference type="Proteomes" id="UP001500618"/>
    </source>
</evidence>
<evidence type="ECO:0000256" key="2">
    <source>
        <dbReference type="SAM" id="MobiDB-lite"/>
    </source>
</evidence>
<dbReference type="RefSeq" id="WP_163568100.1">
    <property type="nucleotide sequence ID" value="NZ_BAAANY010000001.1"/>
</dbReference>